<comment type="similarity">
    <text evidence="1">Belongs to the EXO84 family.</text>
</comment>
<dbReference type="SUPFAM" id="SSF74788">
    <property type="entry name" value="Cullin repeat-like"/>
    <property type="match status" value="1"/>
</dbReference>
<keyword evidence="2" id="KW-0813">Transport</keyword>
<dbReference type="Proteomes" id="UP001497516">
    <property type="component" value="Chromosome 1"/>
</dbReference>
<evidence type="ECO:0000256" key="4">
    <source>
        <dbReference type="SAM" id="MobiDB-lite"/>
    </source>
</evidence>
<dbReference type="InterPro" id="IPR033961">
    <property type="entry name" value="Exo84"/>
</dbReference>
<organism evidence="6 7">
    <name type="scientific">Linum trigynum</name>
    <dbReference type="NCBI Taxonomy" id="586398"/>
    <lineage>
        <taxon>Eukaryota</taxon>
        <taxon>Viridiplantae</taxon>
        <taxon>Streptophyta</taxon>
        <taxon>Embryophyta</taxon>
        <taxon>Tracheophyta</taxon>
        <taxon>Spermatophyta</taxon>
        <taxon>Magnoliopsida</taxon>
        <taxon>eudicotyledons</taxon>
        <taxon>Gunneridae</taxon>
        <taxon>Pentapetalae</taxon>
        <taxon>rosids</taxon>
        <taxon>fabids</taxon>
        <taxon>Malpighiales</taxon>
        <taxon>Linaceae</taxon>
        <taxon>Linum</taxon>
    </lineage>
</organism>
<keyword evidence="7" id="KW-1185">Reference proteome</keyword>
<gene>
    <name evidence="6" type="ORF">LTRI10_LOCUS4727</name>
</gene>
<dbReference type="GO" id="GO:0008104">
    <property type="term" value="P:intracellular protein localization"/>
    <property type="evidence" value="ECO:0007669"/>
    <property type="project" value="TreeGrafter"/>
</dbReference>
<evidence type="ECO:0000313" key="6">
    <source>
        <dbReference type="EMBL" id="CAL1357068.1"/>
    </source>
</evidence>
<evidence type="ECO:0000259" key="5">
    <source>
        <dbReference type="Pfam" id="PF16528"/>
    </source>
</evidence>
<dbReference type="InterPro" id="IPR042561">
    <property type="entry name" value="Exo84_C_1"/>
</dbReference>
<dbReference type="GO" id="GO:0000145">
    <property type="term" value="C:exocyst"/>
    <property type="evidence" value="ECO:0007669"/>
    <property type="project" value="InterPro"/>
</dbReference>
<dbReference type="PANTHER" id="PTHR21426:SF13">
    <property type="entry name" value="OS08G0566700 PROTEIN"/>
    <property type="match status" value="1"/>
</dbReference>
<dbReference type="InterPro" id="IPR016159">
    <property type="entry name" value="Cullin_repeat-like_dom_sf"/>
</dbReference>
<dbReference type="Pfam" id="PF16528">
    <property type="entry name" value="Exo84_C"/>
    <property type="match status" value="1"/>
</dbReference>
<dbReference type="EMBL" id="OZ034813">
    <property type="protein sequence ID" value="CAL1357068.1"/>
    <property type="molecule type" value="Genomic_DNA"/>
</dbReference>
<dbReference type="PANTHER" id="PTHR21426">
    <property type="entry name" value="EXOCYST COMPLEX COMPONENT 8"/>
    <property type="match status" value="1"/>
</dbReference>
<protein>
    <recommendedName>
        <fullName evidence="5">Exocyst component Exo84 C-terminal domain-containing protein</fullName>
    </recommendedName>
</protein>
<accession>A0AAV2CMP0</accession>
<dbReference type="InterPro" id="IPR032403">
    <property type="entry name" value="Exo84_C"/>
</dbReference>
<reference evidence="6 7" key="1">
    <citation type="submission" date="2024-04" db="EMBL/GenBank/DDBJ databases">
        <authorList>
            <person name="Fracassetti M."/>
        </authorList>
    </citation>
    <scope>NUCLEOTIDE SEQUENCE [LARGE SCALE GENOMIC DNA]</scope>
</reference>
<evidence type="ECO:0000256" key="2">
    <source>
        <dbReference type="ARBA" id="ARBA00022448"/>
    </source>
</evidence>
<proteinExistence type="inferred from homology"/>
<dbReference type="GO" id="GO:0006893">
    <property type="term" value="P:Golgi to plasma membrane transport"/>
    <property type="evidence" value="ECO:0007669"/>
    <property type="project" value="TreeGrafter"/>
</dbReference>
<feature type="region of interest" description="Disordered" evidence="4">
    <location>
        <begin position="840"/>
        <end position="887"/>
    </location>
</feature>
<dbReference type="InterPro" id="IPR042560">
    <property type="entry name" value="Exo84_C_2"/>
</dbReference>
<evidence type="ECO:0000256" key="1">
    <source>
        <dbReference type="ARBA" id="ARBA00007210"/>
    </source>
</evidence>
<evidence type="ECO:0000313" key="7">
    <source>
        <dbReference type="Proteomes" id="UP001497516"/>
    </source>
</evidence>
<sequence>MESSSTSLAARFRFRDHPQSENVSESDTDTEISSESAVKEDEETQLDSMTAKGIKRLCMELLEIKAASDEDFHKNIFSNYSSFLGIFEEVKDIEKELMQLKNQVLMQKKLVNNLINGIYLKTLTDLPELAVENEHEEPPPVSMLEDHINDVADMLDVLLAENRADESIAYLEKEEDNLRRVQRKGDISADVLKSYSAVLSERKDMLTLQLTLIAENSRIAAPELQNALSGLCKLGDSSLATQLLLKYYHSRIVAGIDELENSESFLVGMYGRDLSKLVFAMISQAARSFVMLHGKKSSYDSELVQWAREEAQVFVSSFTRYAKSISDVSCGLSTAVEAVQFALTYCSLLESQGLTLQPYLIKLIRPCVEEVLEVHIDHFKKVIGIFTAKDSWVLSRYLLSGILNENYSSMVFGEESEYCLLTNSGRKFVTLLQAMTEDAVPLVALRMEGSILRGLMNLFMEYMSILETAMTHDIYSPEKSDSEFICAESLPQQVSILANLSTLEHFYSSTMTSIFGGINRINSELMSNQPIGLQQQQLEECVLFIQEASGRLRSFFCEQYVHRLMSLETESKLILERYIASKDDPGLVDDVMPSPAFQGLFLELKKLEKLAEDQVFESSWVIDLISELIDAVFVWISKNKKIWEMDEQVSTSSEGLKQFVLDMHFLMEITKLGGYFSENPSAPVALLEAAFVSVGLDPDREAAGDGDGDGWAINAAIEAIKRLVEIEQASSLLDQEIPGAVMDELQESHTELISEPINDDGQSSSDESSRVVTADMLDDAMDRTRITANTELSSQHLEAASDHWTPSIGSSPDVEEVIGYENEEAYERFEFNEDASFKQVMPTASPSAKAPEKTGRFQGEGRLSRRTRAGKGFIGELGSDELEAESP</sequence>
<feature type="compositionally biased region" description="Acidic residues" evidence="4">
    <location>
        <begin position="878"/>
        <end position="887"/>
    </location>
</feature>
<dbReference type="Gene3D" id="1.20.58.1210">
    <property type="entry name" value="Exo84p, N-terminal helical domain"/>
    <property type="match status" value="1"/>
</dbReference>
<dbReference type="AlphaFoldDB" id="A0AAV2CMP0"/>
<evidence type="ECO:0000256" key="3">
    <source>
        <dbReference type="ARBA" id="ARBA00022483"/>
    </source>
</evidence>
<dbReference type="GO" id="GO:0006887">
    <property type="term" value="P:exocytosis"/>
    <property type="evidence" value="ECO:0007669"/>
    <property type="project" value="UniProtKB-KW"/>
</dbReference>
<dbReference type="Gene3D" id="1.20.58.1220">
    <property type="entry name" value="Exo84p, C-terminal helical domain"/>
    <property type="match status" value="1"/>
</dbReference>
<feature type="region of interest" description="Disordered" evidence="4">
    <location>
        <begin position="1"/>
        <end position="46"/>
    </location>
</feature>
<feature type="domain" description="Exocyst component Exo84 C-terminal" evidence="5">
    <location>
        <begin position="147"/>
        <end position="356"/>
    </location>
</feature>
<name>A0AAV2CMP0_9ROSI</name>
<keyword evidence="3" id="KW-0268">Exocytosis</keyword>